<dbReference type="InterPro" id="IPR026866">
    <property type="entry name" value="CR006_AAA"/>
</dbReference>
<organism evidence="3 4">
    <name type="scientific">Morganella morganii subsp. morganii KT</name>
    <dbReference type="NCBI Taxonomy" id="1124991"/>
    <lineage>
        <taxon>Bacteria</taxon>
        <taxon>Pseudomonadati</taxon>
        <taxon>Pseudomonadota</taxon>
        <taxon>Gammaproteobacteria</taxon>
        <taxon>Enterobacterales</taxon>
        <taxon>Morganellaceae</taxon>
        <taxon>Morganella</taxon>
    </lineage>
</organism>
<dbReference type="SUPFAM" id="SSF52540">
    <property type="entry name" value="P-loop containing nucleoside triphosphate hydrolases"/>
    <property type="match status" value="1"/>
</dbReference>
<dbReference type="Pfam" id="PF13476">
    <property type="entry name" value="AAA_23"/>
    <property type="match status" value="1"/>
</dbReference>
<keyword evidence="4" id="KW-1185">Reference proteome</keyword>
<evidence type="ECO:0008006" key="5">
    <source>
        <dbReference type="Google" id="ProtNLM"/>
    </source>
</evidence>
<evidence type="ECO:0000313" key="4">
    <source>
        <dbReference type="Proteomes" id="UP000011834"/>
    </source>
</evidence>
<gene>
    <name evidence="3" type="ORF">MU9_2818</name>
</gene>
<feature type="domain" description="Protein CR006 P-loop" evidence="1">
    <location>
        <begin position="381"/>
        <end position="698"/>
    </location>
</feature>
<sequence length="864" mass="97639">MSPIGMIANWAQSKPVWWKYALKLALTNGTLDKSDLNDVLRIALTEHGLVEPNERFKESTKPLDFTGYTTEQYEVSIKSLYDVKGVGLLAENQTITFPDNGLFIIYGDNGSGKSSYASILKNVCLTRGVPPQVVGNVFAQNSPSPQAKISASYNKQDEIYLWNKDKPSSETLKSIRVFDSDSATHYVNKEDALGFKPVGLNLLNELVKAVNNVNAYVSENTMPGNGLVKLTELSSSSITAKFVNNLSADTNESEISKHIITTENLQKIEPLRIEIFKYKSQTAESIRNNLQQKKLILEPLSIYLDNTLKLLDDKALIIYKELKLEKERTEKLSEELRKVILDDLPLDGIAGLNWQNLWQAAKKFIEQESNKNSFPLIRGAHCPLCLQEIGEESENRMARLNEYLSNEAEKNAKLAKNNFDKSTTLIKSTSLNLSSYQAAITLLNKQYALFGDELTLLHKKLEERKEIILNDGDAPLPIITNDSLDKLKKIILEIDSEIKKIGSDEDLLALIAKKEETLSHFEDMKYVLENIENIKSNIKRYKIIKSLEKIKSQCGTKSISTLSSKIYHDGVVEPLISAFNNELKSFGFDRFKIKVDSRNKSGVQQFKLSLADEDNNIVGALDVTSEGEQRCIAIASFLAEMIADSRKSAIIFDDPVNSLSHEWSSRVANRLVQESKNRQVIVLTHNIVFYKLLLEVAEKIEAQHSSIALERSRKFAGLVKESPPWEGMTTNSRCKTLKVKLQELKKLESNDDTTTTELRHKSLQFYGYLREAWERLVEEKLLNKVVTRFERGISTQRLSRLTDICQDDIDKVNDAMSKCSTYFRGHDSAPAVADPYPTITEIEQDLEAINSFLAELEAKPRKRN</sequence>
<dbReference type="PANTHER" id="PTHR32114">
    <property type="entry name" value="ABC TRANSPORTER ABCH.3"/>
    <property type="match status" value="1"/>
</dbReference>
<reference evidence="3 4" key="1">
    <citation type="journal article" date="2012" name="BMC Genomics">
        <title>Whole-genome sequencing and identification of Morganella morganii KT pathogenicity-related genes.</title>
        <authorList>
            <person name="Chen Y.T."/>
            <person name="Peng H.L."/>
            <person name="Shia W.C."/>
            <person name="Hsu F.R."/>
            <person name="Ken C.F."/>
            <person name="Tsao Y.M."/>
            <person name="Chen C.H."/>
            <person name="Liu C.E."/>
            <person name="Hsieh M.F."/>
            <person name="Chen H.C."/>
            <person name="Tang C.Y."/>
            <person name="Ku T.H."/>
        </authorList>
    </citation>
    <scope>NUCLEOTIDE SEQUENCE [LARGE SCALE GENOMIC DNA]</scope>
    <source>
        <strain evidence="3 4">KT</strain>
    </source>
</reference>
<dbReference type="Pfam" id="PF13166">
    <property type="entry name" value="AAA_13"/>
    <property type="match status" value="1"/>
</dbReference>
<protein>
    <recommendedName>
        <fullName evidence="5">Protein CR006 P-loop domain-containing protein</fullName>
    </recommendedName>
</protein>
<dbReference type="eggNOG" id="COG0419">
    <property type="taxonomic scope" value="Bacteria"/>
</dbReference>
<dbReference type="EMBL" id="CP004345">
    <property type="protein sequence ID" value="AGG31863.1"/>
    <property type="molecule type" value="Genomic_DNA"/>
</dbReference>
<dbReference type="AlphaFoldDB" id="J7TW01"/>
<dbReference type="GO" id="GO:0006302">
    <property type="term" value="P:double-strand break repair"/>
    <property type="evidence" value="ECO:0007669"/>
    <property type="project" value="InterPro"/>
</dbReference>
<evidence type="ECO:0000259" key="2">
    <source>
        <dbReference type="Pfam" id="PF13476"/>
    </source>
</evidence>
<feature type="domain" description="Rad50/SbcC-type AAA" evidence="2">
    <location>
        <begin position="84"/>
        <end position="339"/>
    </location>
</feature>
<dbReference type="InterPro" id="IPR038729">
    <property type="entry name" value="Rad50/SbcC_AAA"/>
</dbReference>
<dbReference type="PANTHER" id="PTHR32114:SF2">
    <property type="entry name" value="ABC TRANSPORTER ABCH.3"/>
    <property type="match status" value="1"/>
</dbReference>
<dbReference type="Proteomes" id="UP000011834">
    <property type="component" value="Chromosome"/>
</dbReference>
<dbReference type="GO" id="GO:0016887">
    <property type="term" value="F:ATP hydrolysis activity"/>
    <property type="evidence" value="ECO:0007669"/>
    <property type="project" value="InterPro"/>
</dbReference>
<evidence type="ECO:0000313" key="3">
    <source>
        <dbReference type="EMBL" id="AGG31863.1"/>
    </source>
</evidence>
<name>J7TW01_MORMO</name>
<dbReference type="HOGENOM" id="CLU_016086_0_0_6"/>
<evidence type="ECO:0000259" key="1">
    <source>
        <dbReference type="Pfam" id="PF13166"/>
    </source>
</evidence>
<accession>J7TW01</accession>
<dbReference type="Gene3D" id="3.40.50.300">
    <property type="entry name" value="P-loop containing nucleotide triphosphate hydrolases"/>
    <property type="match status" value="2"/>
</dbReference>
<dbReference type="RefSeq" id="WP_004904221.1">
    <property type="nucleotide sequence ID" value="NC_020418.1"/>
</dbReference>
<proteinExistence type="predicted"/>
<dbReference type="InterPro" id="IPR027417">
    <property type="entry name" value="P-loop_NTPase"/>
</dbReference>
<dbReference type="KEGG" id="mmk:MU9_2818"/>